<dbReference type="AlphaFoldDB" id="A0A1G1YIJ2"/>
<comment type="catalytic activity">
    <reaction evidence="21">
        <text>N(6)-methyl-ATP + H2O = N(6)-methyl-AMP + diphosphate + H(+)</text>
        <dbReference type="Rhea" id="RHEA:67608"/>
        <dbReference type="ChEBI" id="CHEBI:15377"/>
        <dbReference type="ChEBI" id="CHEBI:15378"/>
        <dbReference type="ChEBI" id="CHEBI:33019"/>
        <dbReference type="ChEBI" id="CHEBI:144842"/>
        <dbReference type="ChEBI" id="CHEBI:172873"/>
    </reaction>
    <physiologicalReaction direction="left-to-right" evidence="21">
        <dbReference type="Rhea" id="RHEA:67609"/>
    </physiologicalReaction>
</comment>
<organism evidence="27 28">
    <name type="scientific">Candidatus Buchananbacteria bacterium RIFCSPLOWO2_01_FULL_39_33</name>
    <dbReference type="NCBI Taxonomy" id="1797543"/>
    <lineage>
        <taxon>Bacteria</taxon>
        <taxon>Candidatus Buchananiibacteriota</taxon>
    </lineage>
</organism>
<reference evidence="27 28" key="1">
    <citation type="journal article" date="2016" name="Nat. Commun.">
        <title>Thousands of microbial genomes shed light on interconnected biogeochemical processes in an aquifer system.</title>
        <authorList>
            <person name="Anantharaman K."/>
            <person name="Brown C.T."/>
            <person name="Hug L.A."/>
            <person name="Sharon I."/>
            <person name="Castelle C.J."/>
            <person name="Probst A.J."/>
            <person name="Thomas B.C."/>
            <person name="Singh A."/>
            <person name="Wilkins M.J."/>
            <person name="Karaoz U."/>
            <person name="Brodie E.L."/>
            <person name="Williams K.H."/>
            <person name="Hubbard S.S."/>
            <person name="Banfield J.F."/>
        </authorList>
    </citation>
    <scope>NUCLEOTIDE SEQUENCE [LARGE SCALE GENOMIC DNA]</scope>
</reference>
<evidence type="ECO:0000256" key="6">
    <source>
        <dbReference type="ARBA" id="ARBA00022723"/>
    </source>
</evidence>
<dbReference type="InterPro" id="IPR000086">
    <property type="entry name" value="NUDIX_hydrolase_dom"/>
</dbReference>
<protein>
    <recommendedName>
        <fullName evidence="15">Oxidized purine nucleoside triphosphate hydrolase</fullName>
        <ecNumber evidence="14">3.6.1.56</ecNumber>
    </recommendedName>
    <alternativeName>
        <fullName evidence="19">2-hydroxy-dATP diphosphatase</fullName>
    </alternativeName>
    <alternativeName>
        <fullName evidence="18">7,8-dihydro-8-oxoguanine triphosphatase</fullName>
    </alternativeName>
    <alternativeName>
        <fullName evidence="17">8-oxo-dGTPase</fullName>
    </alternativeName>
    <alternativeName>
        <fullName evidence="20">Methylated purine nucleoside triphosphate hydrolase</fullName>
    </alternativeName>
    <alternativeName>
        <fullName evidence="16">Nucleoside diphosphate-linked moiety X motif 1</fullName>
    </alternativeName>
</protein>
<keyword evidence="8" id="KW-0460">Magnesium</keyword>
<comment type="cofactor">
    <cofactor evidence="1">
        <name>Mg(2+)</name>
        <dbReference type="ChEBI" id="CHEBI:18420"/>
    </cofactor>
</comment>
<evidence type="ECO:0000256" key="12">
    <source>
        <dbReference type="ARBA" id="ARBA00024486"/>
    </source>
</evidence>
<comment type="function">
    <text evidence="24">Oxidized purine nucleoside triphosphate hydrolase which is a prominent sanitizer of the oxidized nucleotide pool. Catalyzes the hydrolysis of 2-oxo-dATP (2-hydroxy-dATP) into 2-oxo-dAMP. Also has a significant hydrolase activity toward 2-oxo-ATP, 8-oxo-dGTP and 8-oxo-dATP. Through the hydrolysis of oxidized purine nucleoside triphosphates, prevents their incorporation into DNA and the subsequent transversions A:T to C:G and G:C to T:A. Also catalyzes the hydrolysis of methylated purine nucleoside triphosphate preventing their integration into DNA. Through this antimutagenic activity protects cells from oxidative stress.</text>
</comment>
<evidence type="ECO:0000256" key="10">
    <source>
        <dbReference type="ARBA" id="ARBA00024448"/>
    </source>
</evidence>
<dbReference type="Gene3D" id="3.90.79.10">
    <property type="entry name" value="Nucleoside Triphosphate Pyrophosphohydrolase"/>
    <property type="match status" value="1"/>
</dbReference>
<keyword evidence="6" id="KW-0479">Metal-binding</keyword>
<evidence type="ECO:0000256" key="7">
    <source>
        <dbReference type="ARBA" id="ARBA00022801"/>
    </source>
</evidence>
<dbReference type="PROSITE" id="PS51462">
    <property type="entry name" value="NUDIX"/>
    <property type="match status" value="1"/>
</dbReference>
<evidence type="ECO:0000256" key="13">
    <source>
        <dbReference type="ARBA" id="ARBA00024596"/>
    </source>
</evidence>
<dbReference type="CDD" id="cd03427">
    <property type="entry name" value="NUDIX_MTH1_Nudt1"/>
    <property type="match status" value="1"/>
</dbReference>
<evidence type="ECO:0000256" key="4">
    <source>
        <dbReference type="ARBA" id="ARBA00011245"/>
    </source>
</evidence>
<evidence type="ECO:0000256" key="1">
    <source>
        <dbReference type="ARBA" id="ARBA00001946"/>
    </source>
</evidence>
<keyword evidence="7 25" id="KW-0378">Hydrolase</keyword>
<evidence type="ECO:0000256" key="25">
    <source>
        <dbReference type="RuleBase" id="RU003476"/>
    </source>
</evidence>
<evidence type="ECO:0000259" key="26">
    <source>
        <dbReference type="PROSITE" id="PS51462"/>
    </source>
</evidence>
<evidence type="ECO:0000256" key="19">
    <source>
        <dbReference type="ARBA" id="ARBA00031927"/>
    </source>
</evidence>
<evidence type="ECO:0000256" key="14">
    <source>
        <dbReference type="ARBA" id="ARBA00026103"/>
    </source>
</evidence>
<evidence type="ECO:0000256" key="20">
    <source>
        <dbReference type="ARBA" id="ARBA00032071"/>
    </source>
</evidence>
<dbReference type="GO" id="GO:0046872">
    <property type="term" value="F:metal ion binding"/>
    <property type="evidence" value="ECO:0007669"/>
    <property type="project" value="UniProtKB-KW"/>
</dbReference>
<keyword evidence="9" id="KW-0694">RNA-binding</keyword>
<evidence type="ECO:0000256" key="11">
    <source>
        <dbReference type="ARBA" id="ARBA00024459"/>
    </source>
</evidence>
<dbReference type="GO" id="GO:0005737">
    <property type="term" value="C:cytoplasm"/>
    <property type="evidence" value="ECO:0007669"/>
    <property type="project" value="UniProtKB-SubCell"/>
</dbReference>
<comment type="catalytic activity">
    <reaction evidence="10">
        <text>8-oxo-dATP + H2O = 8-oxo-dAMP + diphosphate + H(+)</text>
        <dbReference type="Rhea" id="RHEA:65396"/>
        <dbReference type="ChEBI" id="CHEBI:15377"/>
        <dbReference type="ChEBI" id="CHEBI:15378"/>
        <dbReference type="ChEBI" id="CHEBI:33019"/>
        <dbReference type="ChEBI" id="CHEBI:71361"/>
        <dbReference type="ChEBI" id="CHEBI:172871"/>
    </reaction>
    <physiologicalReaction direction="left-to-right" evidence="10">
        <dbReference type="Rhea" id="RHEA:65397"/>
    </physiologicalReaction>
</comment>
<evidence type="ECO:0000256" key="3">
    <source>
        <dbReference type="ARBA" id="ARBA00005582"/>
    </source>
</evidence>
<dbReference type="PANTHER" id="PTHR43758:SF2">
    <property type="entry name" value="OXIDIZED PURINE NUCLEOSIDE TRIPHOSPHATE HYDROLASE"/>
    <property type="match status" value="1"/>
</dbReference>
<accession>A0A1G1YIJ2</accession>
<evidence type="ECO:0000256" key="2">
    <source>
        <dbReference type="ARBA" id="ARBA00004496"/>
    </source>
</evidence>
<dbReference type="GO" id="GO:0008413">
    <property type="term" value="F:8-oxo-7,8-dihydroguanosine triphosphate pyrophosphatase activity"/>
    <property type="evidence" value="ECO:0007669"/>
    <property type="project" value="InterPro"/>
</dbReference>
<comment type="subcellular location">
    <subcellularLocation>
        <location evidence="2">Cytoplasm</location>
    </subcellularLocation>
</comment>
<evidence type="ECO:0000313" key="27">
    <source>
        <dbReference type="EMBL" id="OGY51530.1"/>
    </source>
</evidence>
<evidence type="ECO:0000256" key="18">
    <source>
        <dbReference type="ARBA" id="ARBA00030682"/>
    </source>
</evidence>
<evidence type="ECO:0000256" key="24">
    <source>
        <dbReference type="ARBA" id="ARBA00053094"/>
    </source>
</evidence>
<dbReference type="InterPro" id="IPR020084">
    <property type="entry name" value="NUDIX_hydrolase_CS"/>
</dbReference>
<dbReference type="InterPro" id="IPR003563">
    <property type="entry name" value="8ODP"/>
</dbReference>
<dbReference type="PRINTS" id="PR01403">
    <property type="entry name" value="8OXTPHPHTASE"/>
</dbReference>
<dbReference type="GO" id="GO:0008828">
    <property type="term" value="F:dATP diphosphatase activity"/>
    <property type="evidence" value="ECO:0007669"/>
    <property type="project" value="UniProtKB-EC"/>
</dbReference>
<evidence type="ECO:0000256" key="5">
    <source>
        <dbReference type="ARBA" id="ARBA00022490"/>
    </source>
</evidence>
<evidence type="ECO:0000256" key="16">
    <source>
        <dbReference type="ARBA" id="ARBA00029673"/>
    </source>
</evidence>
<proteinExistence type="inferred from homology"/>
<evidence type="ECO:0000256" key="21">
    <source>
        <dbReference type="ARBA" id="ARBA00048002"/>
    </source>
</evidence>
<keyword evidence="5" id="KW-0963">Cytoplasm</keyword>
<evidence type="ECO:0000313" key="28">
    <source>
        <dbReference type="Proteomes" id="UP000177376"/>
    </source>
</evidence>
<comment type="subunit">
    <text evidence="4">Monomer.</text>
</comment>
<evidence type="ECO:0000256" key="17">
    <source>
        <dbReference type="ARBA" id="ARBA00030634"/>
    </source>
</evidence>
<dbReference type="PRINTS" id="PR00502">
    <property type="entry name" value="NUDIXFAMILY"/>
</dbReference>
<dbReference type="SUPFAM" id="SSF55811">
    <property type="entry name" value="Nudix"/>
    <property type="match status" value="1"/>
</dbReference>
<sequence>MNKLLTLCLVHQHPKVLLGMKKRGFGAGRWNGFGGKVSLGETIEEAARREMKEEAGLELQDINKVGIIEFEFQSNPEILEVHIFKSTNFSGEPQESEEMKPQWFLVDAIPLESMWPDDKHWLPLFLAGKKFKGKFLFGKGDVILAMDLNEVEEI</sequence>
<comment type="catalytic activity">
    <reaction evidence="11">
        <text>2-oxo-dATP + H2O = 2-oxo-dAMP + diphosphate + H(+)</text>
        <dbReference type="Rhea" id="RHEA:31583"/>
        <dbReference type="ChEBI" id="CHEBI:15377"/>
        <dbReference type="ChEBI" id="CHEBI:15378"/>
        <dbReference type="ChEBI" id="CHEBI:33019"/>
        <dbReference type="ChEBI" id="CHEBI:63212"/>
        <dbReference type="ChEBI" id="CHEBI:77897"/>
        <dbReference type="EC" id="3.6.1.56"/>
    </reaction>
    <physiologicalReaction direction="left-to-right" evidence="11">
        <dbReference type="Rhea" id="RHEA:31584"/>
    </physiologicalReaction>
</comment>
<dbReference type="PROSITE" id="PS00893">
    <property type="entry name" value="NUDIX_BOX"/>
    <property type="match status" value="1"/>
</dbReference>
<dbReference type="EC" id="3.6.1.56" evidence="14"/>
<gene>
    <name evidence="27" type="ORF">A3A02_01845</name>
</gene>
<comment type="caution">
    <text evidence="27">The sequence shown here is derived from an EMBL/GenBank/DDBJ whole genome shotgun (WGS) entry which is preliminary data.</text>
</comment>
<dbReference type="Pfam" id="PF00293">
    <property type="entry name" value="NUDIX"/>
    <property type="match status" value="1"/>
</dbReference>
<dbReference type="EMBL" id="MHIM01000034">
    <property type="protein sequence ID" value="OGY51530.1"/>
    <property type="molecule type" value="Genomic_DNA"/>
</dbReference>
<dbReference type="InterPro" id="IPR020476">
    <property type="entry name" value="Nudix_hydrolase"/>
</dbReference>
<dbReference type="GO" id="GO:0042262">
    <property type="term" value="P:DNA protection"/>
    <property type="evidence" value="ECO:0007669"/>
    <property type="project" value="InterPro"/>
</dbReference>
<evidence type="ECO:0000256" key="23">
    <source>
        <dbReference type="ARBA" id="ARBA00049032"/>
    </source>
</evidence>
<comment type="catalytic activity">
    <reaction evidence="12">
        <text>8-oxo-dGTP + H2O = 8-oxo-dGMP + diphosphate + H(+)</text>
        <dbReference type="Rhea" id="RHEA:31575"/>
        <dbReference type="ChEBI" id="CHEBI:15377"/>
        <dbReference type="ChEBI" id="CHEBI:15378"/>
        <dbReference type="ChEBI" id="CHEBI:33019"/>
        <dbReference type="ChEBI" id="CHEBI:63224"/>
        <dbReference type="ChEBI" id="CHEBI:77896"/>
    </reaction>
    <physiologicalReaction direction="left-to-right" evidence="12">
        <dbReference type="Rhea" id="RHEA:31576"/>
    </physiologicalReaction>
</comment>
<dbReference type="PANTHER" id="PTHR43758">
    <property type="entry name" value="7,8-DIHYDRO-8-OXOGUANINE TRIPHOSPHATASE"/>
    <property type="match status" value="1"/>
</dbReference>
<evidence type="ECO:0000256" key="8">
    <source>
        <dbReference type="ARBA" id="ARBA00022842"/>
    </source>
</evidence>
<evidence type="ECO:0000256" key="22">
    <source>
        <dbReference type="ARBA" id="ARBA00048894"/>
    </source>
</evidence>
<feature type="domain" description="Nudix hydrolase" evidence="26">
    <location>
        <begin position="1"/>
        <end position="130"/>
    </location>
</feature>
<comment type="similarity">
    <text evidence="3 25">Belongs to the Nudix hydrolase family.</text>
</comment>
<comment type="catalytic activity">
    <reaction evidence="23">
        <text>N(6)-methyl-dATP + H2O = N(6)-methyl-dAMP + diphosphate + H(+)</text>
        <dbReference type="Rhea" id="RHEA:67604"/>
        <dbReference type="ChEBI" id="CHEBI:15377"/>
        <dbReference type="ChEBI" id="CHEBI:15378"/>
        <dbReference type="ChEBI" id="CHEBI:33019"/>
        <dbReference type="ChEBI" id="CHEBI:169976"/>
        <dbReference type="ChEBI" id="CHEBI:172872"/>
    </reaction>
    <physiologicalReaction direction="left-to-right" evidence="23">
        <dbReference type="Rhea" id="RHEA:67605"/>
    </physiologicalReaction>
</comment>
<evidence type="ECO:0000256" key="9">
    <source>
        <dbReference type="ARBA" id="ARBA00022884"/>
    </source>
</evidence>
<evidence type="ECO:0000256" key="15">
    <source>
        <dbReference type="ARBA" id="ARBA00026218"/>
    </source>
</evidence>
<dbReference type="Proteomes" id="UP000177376">
    <property type="component" value="Unassembled WGS sequence"/>
</dbReference>
<comment type="catalytic activity">
    <reaction evidence="13">
        <text>2-oxo-ATP + H2O = 2-oxo-AMP + diphosphate + H(+)</text>
        <dbReference type="Rhea" id="RHEA:67392"/>
        <dbReference type="ChEBI" id="CHEBI:15377"/>
        <dbReference type="ChEBI" id="CHEBI:15378"/>
        <dbReference type="ChEBI" id="CHEBI:33019"/>
        <dbReference type="ChEBI" id="CHEBI:71395"/>
        <dbReference type="ChEBI" id="CHEBI:172878"/>
    </reaction>
    <physiologicalReaction direction="left-to-right" evidence="13">
        <dbReference type="Rhea" id="RHEA:67393"/>
    </physiologicalReaction>
</comment>
<dbReference type="GO" id="GO:0003723">
    <property type="term" value="F:RNA binding"/>
    <property type="evidence" value="ECO:0007669"/>
    <property type="project" value="UniProtKB-KW"/>
</dbReference>
<name>A0A1G1YIJ2_9BACT</name>
<comment type="catalytic activity">
    <reaction evidence="22">
        <text>O(6)-methyl-dGTP + H2O = O(6)-methyl-dGMP + diphosphate + H(+)</text>
        <dbReference type="Rhea" id="RHEA:67600"/>
        <dbReference type="ChEBI" id="CHEBI:15377"/>
        <dbReference type="ChEBI" id="CHEBI:15378"/>
        <dbReference type="ChEBI" id="CHEBI:33019"/>
        <dbReference type="ChEBI" id="CHEBI:169974"/>
        <dbReference type="ChEBI" id="CHEBI:169975"/>
    </reaction>
    <physiologicalReaction direction="left-to-right" evidence="22">
        <dbReference type="Rhea" id="RHEA:67601"/>
    </physiologicalReaction>
</comment>
<dbReference type="InterPro" id="IPR015797">
    <property type="entry name" value="NUDIX_hydrolase-like_dom_sf"/>
</dbReference>